<feature type="compositionally biased region" description="Polar residues" evidence="2">
    <location>
        <begin position="87"/>
        <end position="107"/>
    </location>
</feature>
<evidence type="ECO:0000313" key="3">
    <source>
        <dbReference type="EMBL" id="EEC48747.1"/>
    </source>
</evidence>
<reference evidence="4" key="2">
    <citation type="submission" date="2008-08" db="EMBL/GenBank/DDBJ databases">
        <authorList>
            <consortium name="Diatom Consortium"/>
            <person name="Grigoriev I."/>
            <person name="Grimwood J."/>
            <person name="Kuo A."/>
            <person name="Otillar R.P."/>
            <person name="Salamov A."/>
            <person name="Detter J.C."/>
            <person name="Lindquist E."/>
            <person name="Shapiro H."/>
            <person name="Lucas S."/>
            <person name="Glavina del Rio T."/>
            <person name="Pitluck S."/>
            <person name="Rokhsar D."/>
            <person name="Bowler C."/>
        </authorList>
    </citation>
    <scope>GENOME REANNOTATION</scope>
    <source>
        <strain evidence="4">CCAP 1055/1</strain>
    </source>
</reference>
<dbReference type="AlphaFoldDB" id="B7FYL1"/>
<accession>B7FYL1</accession>
<dbReference type="InParanoid" id="B7FYL1"/>
<feature type="region of interest" description="Disordered" evidence="2">
    <location>
        <begin position="231"/>
        <end position="276"/>
    </location>
</feature>
<gene>
    <name evidence="3" type="ORF">PHATRDRAFT_45706</name>
</gene>
<dbReference type="PaxDb" id="2850-Phatr45706"/>
<protein>
    <submittedName>
        <fullName evidence="3">Uncharacterized protein</fullName>
    </submittedName>
</protein>
<dbReference type="HOGENOM" id="CLU_514371_0_0_1"/>
<dbReference type="RefSeq" id="XP_002179761.1">
    <property type="nucleotide sequence ID" value="XM_002179725.1"/>
</dbReference>
<feature type="non-terminal residue" evidence="3">
    <location>
        <position position="417"/>
    </location>
</feature>
<proteinExistence type="predicted"/>
<feature type="region of interest" description="Disordered" evidence="2">
    <location>
        <begin position="69"/>
        <end position="111"/>
    </location>
</feature>
<evidence type="ECO:0000256" key="2">
    <source>
        <dbReference type="SAM" id="MobiDB-lite"/>
    </source>
</evidence>
<dbReference type="Proteomes" id="UP000000759">
    <property type="component" value="Chromosome 7"/>
</dbReference>
<sequence length="417" mass="46655">MNSYAVTAAFDAEEARRNARAASQVALRFQKEGFATTDQDPILKNLGISLPGHTTTDVTLASLAHSSTADSDFYRSDSPRKRKNISFPPTQTQFSNGTVNGNGQPAQTHDEDMGSLSLQLERSKQNLQCERRLHDETKSALTQAYFQNSKLQKQIECLLKDLESQRESSLHKTETLEEELERSHVRIQAAEEDAQLALDLAKSNSESREQLESWLQRALQEIEYLRESLTLPHDDRESPSPKHVRFANTPSIKLYSPSPDRPLATHHHDMVGKSARSVISAGRKVLRRSSLYQDTEDEIARKSMERRQQLRKKLLAPTSSDHTSKDAPPFSPPHSSTASTMAPVATTLANTTPFLVSAEDRLNEMARTATKIICSSGRRMSLNGRWWNTENKDSDLSSTVPDVPLDALTKHYCSAVE</sequence>
<keyword evidence="4" id="KW-1185">Reference proteome</keyword>
<name>B7FYL1_PHATC</name>
<dbReference type="KEGG" id="pti:PHATRDRAFT_45706"/>
<reference evidence="3 4" key="1">
    <citation type="journal article" date="2008" name="Nature">
        <title>The Phaeodactylum genome reveals the evolutionary history of diatom genomes.</title>
        <authorList>
            <person name="Bowler C."/>
            <person name="Allen A.E."/>
            <person name="Badger J.H."/>
            <person name="Grimwood J."/>
            <person name="Jabbari K."/>
            <person name="Kuo A."/>
            <person name="Maheswari U."/>
            <person name="Martens C."/>
            <person name="Maumus F."/>
            <person name="Otillar R.P."/>
            <person name="Rayko E."/>
            <person name="Salamov A."/>
            <person name="Vandepoele K."/>
            <person name="Beszteri B."/>
            <person name="Gruber A."/>
            <person name="Heijde M."/>
            <person name="Katinka M."/>
            <person name="Mock T."/>
            <person name="Valentin K."/>
            <person name="Verret F."/>
            <person name="Berges J.A."/>
            <person name="Brownlee C."/>
            <person name="Cadoret J.P."/>
            <person name="Chiovitti A."/>
            <person name="Choi C.J."/>
            <person name="Coesel S."/>
            <person name="De Martino A."/>
            <person name="Detter J.C."/>
            <person name="Durkin C."/>
            <person name="Falciatore A."/>
            <person name="Fournet J."/>
            <person name="Haruta M."/>
            <person name="Huysman M.J."/>
            <person name="Jenkins B.D."/>
            <person name="Jiroutova K."/>
            <person name="Jorgensen R.E."/>
            <person name="Joubert Y."/>
            <person name="Kaplan A."/>
            <person name="Kroger N."/>
            <person name="Kroth P.G."/>
            <person name="La Roche J."/>
            <person name="Lindquist E."/>
            <person name="Lommer M."/>
            <person name="Martin-Jezequel V."/>
            <person name="Lopez P.J."/>
            <person name="Lucas S."/>
            <person name="Mangogna M."/>
            <person name="McGinnis K."/>
            <person name="Medlin L.K."/>
            <person name="Montsant A."/>
            <person name="Oudot-Le Secq M.P."/>
            <person name="Napoli C."/>
            <person name="Obornik M."/>
            <person name="Parker M.S."/>
            <person name="Petit J.L."/>
            <person name="Porcel B.M."/>
            <person name="Poulsen N."/>
            <person name="Robison M."/>
            <person name="Rychlewski L."/>
            <person name="Rynearson T.A."/>
            <person name="Schmutz J."/>
            <person name="Shapiro H."/>
            <person name="Siaut M."/>
            <person name="Stanley M."/>
            <person name="Sussman M.R."/>
            <person name="Taylor A.R."/>
            <person name="Vardi A."/>
            <person name="von Dassow P."/>
            <person name="Vyverman W."/>
            <person name="Willis A."/>
            <person name="Wyrwicz L.S."/>
            <person name="Rokhsar D.S."/>
            <person name="Weissenbach J."/>
            <person name="Armbrust E.V."/>
            <person name="Green B.R."/>
            <person name="Van de Peer Y."/>
            <person name="Grigoriev I.V."/>
        </authorList>
    </citation>
    <scope>NUCLEOTIDE SEQUENCE [LARGE SCALE GENOMIC DNA]</scope>
    <source>
        <strain evidence="3 4">CCAP 1055/1</strain>
    </source>
</reference>
<feature type="region of interest" description="Disordered" evidence="2">
    <location>
        <begin position="315"/>
        <end position="339"/>
    </location>
</feature>
<dbReference type="OrthoDB" id="48284at2759"/>
<keyword evidence="1" id="KW-0175">Coiled coil</keyword>
<evidence type="ECO:0000256" key="1">
    <source>
        <dbReference type="SAM" id="Coils"/>
    </source>
</evidence>
<dbReference type="EMBL" id="CM000610">
    <property type="protein sequence ID" value="EEC48747.1"/>
    <property type="molecule type" value="Genomic_DNA"/>
</dbReference>
<evidence type="ECO:0000313" key="4">
    <source>
        <dbReference type="Proteomes" id="UP000000759"/>
    </source>
</evidence>
<dbReference type="eggNOG" id="ENOG502SZ0H">
    <property type="taxonomic scope" value="Eukaryota"/>
</dbReference>
<organism evidence="3 4">
    <name type="scientific">Phaeodactylum tricornutum (strain CCAP 1055/1)</name>
    <dbReference type="NCBI Taxonomy" id="556484"/>
    <lineage>
        <taxon>Eukaryota</taxon>
        <taxon>Sar</taxon>
        <taxon>Stramenopiles</taxon>
        <taxon>Ochrophyta</taxon>
        <taxon>Bacillariophyta</taxon>
        <taxon>Bacillariophyceae</taxon>
        <taxon>Bacillariophycidae</taxon>
        <taxon>Naviculales</taxon>
        <taxon>Phaeodactylaceae</taxon>
        <taxon>Phaeodactylum</taxon>
    </lineage>
</organism>
<dbReference type="GeneID" id="7200477"/>
<feature type="coiled-coil region" evidence="1">
    <location>
        <begin position="148"/>
        <end position="193"/>
    </location>
</feature>